<evidence type="ECO:0000256" key="1">
    <source>
        <dbReference type="SAM" id="MobiDB-lite"/>
    </source>
</evidence>
<reference evidence="3 4" key="1">
    <citation type="submission" date="2022-04" db="EMBL/GenBank/DDBJ databases">
        <title>Identification of a novel bacterium isolated from mangrove sediments.</title>
        <authorList>
            <person name="Pan X."/>
        </authorList>
    </citation>
    <scope>NUCLEOTIDE SEQUENCE [LARGE SCALE GENOMIC DNA]</scope>
    <source>
        <strain evidence="3 4">B2638</strain>
    </source>
</reference>
<dbReference type="RefSeq" id="WP_243922052.1">
    <property type="nucleotide sequence ID" value="NZ_JALHLG010000020.1"/>
</dbReference>
<feature type="region of interest" description="Disordered" evidence="1">
    <location>
        <begin position="52"/>
        <end position="98"/>
    </location>
</feature>
<name>A0ABT0BSB3_9SPHN</name>
<feature type="compositionally biased region" description="Low complexity" evidence="1">
    <location>
        <begin position="1"/>
        <end position="15"/>
    </location>
</feature>
<dbReference type="InterPro" id="IPR007730">
    <property type="entry name" value="SPOR-like_dom"/>
</dbReference>
<dbReference type="EMBL" id="JALHLG010000020">
    <property type="protein sequence ID" value="MCJ2187916.1"/>
    <property type="molecule type" value="Genomic_DNA"/>
</dbReference>
<comment type="caution">
    <text evidence="3">The sequence shown here is derived from an EMBL/GenBank/DDBJ whole genome shotgun (WGS) entry which is preliminary data.</text>
</comment>
<dbReference type="InterPro" id="IPR036680">
    <property type="entry name" value="SPOR-like_sf"/>
</dbReference>
<organism evidence="3 4">
    <name type="scientific">Novosphingobium beihaiensis</name>
    <dbReference type="NCBI Taxonomy" id="2930389"/>
    <lineage>
        <taxon>Bacteria</taxon>
        <taxon>Pseudomonadati</taxon>
        <taxon>Pseudomonadota</taxon>
        <taxon>Alphaproteobacteria</taxon>
        <taxon>Sphingomonadales</taxon>
        <taxon>Sphingomonadaceae</taxon>
        <taxon>Novosphingobium</taxon>
    </lineage>
</organism>
<protein>
    <submittedName>
        <fullName evidence="3">SPOR domain-containing protein</fullName>
    </submittedName>
</protein>
<feature type="region of interest" description="Disordered" evidence="1">
    <location>
        <begin position="1"/>
        <end position="37"/>
    </location>
</feature>
<dbReference type="SUPFAM" id="SSF110997">
    <property type="entry name" value="Sporulation related repeat"/>
    <property type="match status" value="1"/>
</dbReference>
<dbReference type="PROSITE" id="PS51724">
    <property type="entry name" value="SPOR"/>
    <property type="match status" value="1"/>
</dbReference>
<sequence length="173" mass="16906">GSPSAAAAMPPAGMAISVPPSGSAPKHIRVPQTSSPETAIASAVHVAGNDSPATAGADYARPLAPPAPVTAAPASRPAPARPAPAPHRTAAAPSVSASGPWRAQLGAFGVPGNADALWAKVKNRPELSGHAKLLVPAGRLTKLQAGGFASHADASAACSRLTAGGFTCLAVRN</sequence>
<evidence type="ECO:0000313" key="3">
    <source>
        <dbReference type="EMBL" id="MCJ2187916.1"/>
    </source>
</evidence>
<evidence type="ECO:0000313" key="4">
    <source>
        <dbReference type="Proteomes" id="UP001202281"/>
    </source>
</evidence>
<gene>
    <name evidence="3" type="ORF">MTR66_13955</name>
</gene>
<dbReference type="Pfam" id="PF05036">
    <property type="entry name" value="SPOR"/>
    <property type="match status" value="1"/>
</dbReference>
<feature type="compositionally biased region" description="Low complexity" evidence="1">
    <location>
        <begin position="69"/>
        <end position="78"/>
    </location>
</feature>
<feature type="non-terminal residue" evidence="3">
    <location>
        <position position="1"/>
    </location>
</feature>
<evidence type="ECO:0000259" key="2">
    <source>
        <dbReference type="PROSITE" id="PS51724"/>
    </source>
</evidence>
<dbReference type="Proteomes" id="UP001202281">
    <property type="component" value="Unassembled WGS sequence"/>
</dbReference>
<proteinExistence type="predicted"/>
<dbReference type="Gene3D" id="3.30.70.1070">
    <property type="entry name" value="Sporulation related repeat"/>
    <property type="match status" value="1"/>
</dbReference>
<accession>A0ABT0BSB3</accession>
<keyword evidence="4" id="KW-1185">Reference proteome</keyword>
<feature type="domain" description="SPOR" evidence="2">
    <location>
        <begin position="95"/>
        <end position="173"/>
    </location>
</feature>